<feature type="compositionally biased region" description="Polar residues" evidence="1">
    <location>
        <begin position="172"/>
        <end position="183"/>
    </location>
</feature>
<feature type="compositionally biased region" description="Pro residues" evidence="1">
    <location>
        <begin position="141"/>
        <end position="158"/>
    </location>
</feature>
<dbReference type="Proteomes" id="UP000027222">
    <property type="component" value="Unassembled WGS sequence"/>
</dbReference>
<protein>
    <submittedName>
        <fullName evidence="3">Uncharacterized protein</fullName>
    </submittedName>
</protein>
<evidence type="ECO:0000313" key="3">
    <source>
        <dbReference type="EMBL" id="KDR85208.1"/>
    </source>
</evidence>
<evidence type="ECO:0000256" key="1">
    <source>
        <dbReference type="SAM" id="MobiDB-lite"/>
    </source>
</evidence>
<dbReference type="AlphaFoldDB" id="A0A067U1I0"/>
<feature type="transmembrane region" description="Helical" evidence="2">
    <location>
        <begin position="6"/>
        <end position="29"/>
    </location>
</feature>
<evidence type="ECO:0000313" key="4">
    <source>
        <dbReference type="Proteomes" id="UP000027222"/>
    </source>
</evidence>
<dbReference type="EMBL" id="KL142367">
    <property type="protein sequence ID" value="KDR85208.1"/>
    <property type="molecule type" value="Genomic_DNA"/>
</dbReference>
<feature type="compositionally biased region" description="Low complexity" evidence="1">
    <location>
        <begin position="126"/>
        <end position="140"/>
    </location>
</feature>
<keyword evidence="4" id="KW-1185">Reference proteome</keyword>
<keyword evidence="2" id="KW-0472">Membrane</keyword>
<dbReference type="OrthoDB" id="3270653at2759"/>
<evidence type="ECO:0000256" key="2">
    <source>
        <dbReference type="SAM" id="Phobius"/>
    </source>
</evidence>
<dbReference type="HOGENOM" id="CLU_1042232_0_0_1"/>
<proteinExistence type="predicted"/>
<keyword evidence="2" id="KW-1133">Transmembrane helix</keyword>
<sequence length="267" mass="28443">MVSRDTIIIVVVCGVIAALILLVLVARVIRKASATSNPLPPVQPLAHLREQQLAKLEGTLPRSQTWYNTQNLNHLAAPQPFGSMSARGSRASLLTKNSPVDEESATSCSPMSDEPSLPIPSPSFHPARPGSSSSLGSSEPGHPPPPTSPHLDPPPPFPRSGSSSPGRRSRPLSTASSHSTIYSKASRHTLRGTPHGPHSQIQIILPTPLGTETGGDVTAQRRISRFDTDSVDRRSIADRWISPGTASGEDMPIPVPRVPSMYNVVNN</sequence>
<reference evidence="4" key="1">
    <citation type="journal article" date="2014" name="Proc. Natl. Acad. Sci. U.S.A.">
        <title>Extensive sampling of basidiomycete genomes demonstrates inadequacy of the white-rot/brown-rot paradigm for wood decay fungi.</title>
        <authorList>
            <person name="Riley R."/>
            <person name="Salamov A.A."/>
            <person name="Brown D.W."/>
            <person name="Nagy L.G."/>
            <person name="Floudas D."/>
            <person name="Held B.W."/>
            <person name="Levasseur A."/>
            <person name="Lombard V."/>
            <person name="Morin E."/>
            <person name="Otillar R."/>
            <person name="Lindquist E.A."/>
            <person name="Sun H."/>
            <person name="LaButti K.M."/>
            <person name="Schmutz J."/>
            <person name="Jabbour D."/>
            <person name="Luo H."/>
            <person name="Baker S.E."/>
            <person name="Pisabarro A.G."/>
            <person name="Walton J.D."/>
            <person name="Blanchette R.A."/>
            <person name="Henrissat B."/>
            <person name="Martin F."/>
            <person name="Cullen D."/>
            <person name="Hibbett D.S."/>
            <person name="Grigoriev I.V."/>
        </authorList>
    </citation>
    <scope>NUCLEOTIDE SEQUENCE [LARGE SCALE GENOMIC DNA]</scope>
    <source>
        <strain evidence="4">CBS 339.88</strain>
    </source>
</reference>
<feature type="region of interest" description="Disordered" evidence="1">
    <location>
        <begin position="78"/>
        <end position="200"/>
    </location>
</feature>
<accession>A0A067U1I0</accession>
<name>A0A067U1I0_GALM3</name>
<organism evidence="3 4">
    <name type="scientific">Galerina marginata (strain CBS 339.88)</name>
    <dbReference type="NCBI Taxonomy" id="685588"/>
    <lineage>
        <taxon>Eukaryota</taxon>
        <taxon>Fungi</taxon>
        <taxon>Dikarya</taxon>
        <taxon>Basidiomycota</taxon>
        <taxon>Agaricomycotina</taxon>
        <taxon>Agaricomycetes</taxon>
        <taxon>Agaricomycetidae</taxon>
        <taxon>Agaricales</taxon>
        <taxon>Agaricineae</taxon>
        <taxon>Strophariaceae</taxon>
        <taxon>Galerina</taxon>
    </lineage>
</organism>
<gene>
    <name evidence="3" type="ORF">GALMADRAFT_333663</name>
</gene>
<keyword evidence="2" id="KW-0812">Transmembrane</keyword>